<comment type="caution">
    <text evidence="5">The sequence shown here is derived from an EMBL/GenBank/DDBJ whole genome shotgun (WGS) entry which is preliminary data.</text>
</comment>
<name>A0A086SY58_HAPC1</name>
<keyword evidence="6" id="KW-1185">Reference proteome</keyword>
<sequence>MASRVFPQSSLSSEPSIDLHFGVASQDSEGLDSQQRPVTGGGPASFLGLLNRLRVPILDATSNRSGLIDAFFVGAGSSYNVTQSLSTLESHGVHSPQIKIDQKLKRKRYVVKRILPPSASQISDERQLEAITNEVRILANNTLKKVPFIVKLLCVAWDETPTQGRCWPRLLLECADYGNLAQFMAQHEPSRAWRMKEKLLGDVLAGLNMLRCHHVVHGDLKLENVLVFAADASNQSELPGAHGVSYTAKLCDFGFSVIMSDYEEDATVTKRLGTDPWNAPELAYGTPTKVQQLPKADVYSFALLICRVMMHGGNPFHGMDSEEVRRLKQIPEGIELYQKVGSAVFGTERYPKIVELTIRRVLILSLGHKPEQRIDLDHVGEHFMMLLSLTDEDLMAVGPNESAESMKSTSANADEAQPLALGAHGTAQSWPVVPISQAAAYALALIGQALHAAVVTATQKVRRSLRAILEYLGFIEGGWDGLRKPAQVFSQPTAPLEPFREPFRELLDEAEEMGHYIRDPHSPDFEFFRGWSKPDRLPPGAEEELMKALHEQAGDSSGQSQPKRASAAYQLSIVYFQGSSVMRRNIDKSLEWLQKATMGGCHDAISGCHNIFEACNRQLPSELEAEIKRQVPEVAQAALAKSLFQSLSNLQAQKDDCIAVGAWSQQDRPGYLEYVGSAEHGHLSALCLATHSRIVRLTASKGGNSEAEFDFGLLDGYDHYDVHRFGPYDKVKFIESVRSHNCVEATGFGGLTLLQTAAARGDLVLAEIMVNDLGAKVDSVGKTQGYTPLWISSLTGNIHVAEFLAAHAADLRCKDTARSRTILHFVNKCRSDEDLATLFNFASRAGLDLDTRDANGNTPLLSTFIGWDFSGGLAARRLIEKSANILVTSNEEYTALGLAVGRLNVELVHRLVEDMNKQRQTRAGATTVSDLSPNEVKADGFLSLANHTEFYNARLAGRHALSKLEEIVEILLDEGSVEAVRSSKYSKDTNPLIGACFVGNEDLVFAVLGATHCPNINEVDHNGCTALQWAVERHKLRAATELLKRGADPLMKSKEGFTVFHTASIHSPDLVESLLKATEEAEKLLTMMADATSYINKQQQHGIHPGLSHEVCLLRAATDEAKLPPIIFFCRMSSSNPDQGSSIFDSDESDAILRVTSYHRRDFDHAVVVAEPGQHDHVCTTGLGRLQCLPIELISYVVLSLDVCSALSFSQANRTAREVTASIPQLRRLGEHAVECLWALFRTGLARHTGISTLYVRIRSGSKVKYVVIAPDSLSSDDLCLPLYALPPLPYDDDAWTVARVSRSSSTESQELVYSLEHRPLPGVRDVWHHERVDCLSLDRVRLLAMSVFECTRKDYYQPLAPGTTLIAKIARFDWEIPRIERETRVYHLLQDTGIAPRFLGHIHEGGRVIGFLLEKFDGHPAGIEHLPSCEHVLGRLHRLGLLHGDINRHNFIVSSEGGWTKMIDFEKCQETQDEELLNGEMLRLPTELEDTSGRGAGFITDDEDEDL</sequence>
<proteinExistence type="predicted"/>
<dbReference type="HOGENOM" id="CLU_248324_0_0_1"/>
<evidence type="ECO:0000256" key="1">
    <source>
        <dbReference type="ARBA" id="ARBA00022737"/>
    </source>
</evidence>
<dbReference type="STRING" id="857340.A0A086SY58"/>
<dbReference type="SMART" id="SM00248">
    <property type="entry name" value="ANK"/>
    <property type="match status" value="6"/>
</dbReference>
<dbReference type="GO" id="GO:0004672">
    <property type="term" value="F:protein kinase activity"/>
    <property type="evidence" value="ECO:0007669"/>
    <property type="project" value="InterPro"/>
</dbReference>
<evidence type="ECO:0000313" key="6">
    <source>
        <dbReference type="Proteomes" id="UP000029964"/>
    </source>
</evidence>
<evidence type="ECO:0000256" key="2">
    <source>
        <dbReference type="ARBA" id="ARBA00023043"/>
    </source>
</evidence>
<dbReference type="PROSITE" id="PS50088">
    <property type="entry name" value="ANK_REPEAT"/>
    <property type="match status" value="2"/>
</dbReference>
<dbReference type="Pfam" id="PF12796">
    <property type="entry name" value="Ank_2"/>
    <property type="match status" value="1"/>
</dbReference>
<feature type="repeat" description="ANK" evidence="3">
    <location>
        <begin position="784"/>
        <end position="816"/>
    </location>
</feature>
<dbReference type="Gene3D" id="1.25.40.20">
    <property type="entry name" value="Ankyrin repeat-containing domain"/>
    <property type="match status" value="2"/>
</dbReference>
<dbReference type="PROSITE" id="PS00108">
    <property type="entry name" value="PROTEIN_KINASE_ST"/>
    <property type="match status" value="1"/>
</dbReference>
<organism evidence="5 6">
    <name type="scientific">Hapsidospora chrysogenum (strain ATCC 11550 / CBS 779.69 / DSM 880 / IAM 14645 / JCM 23072 / IMI 49137)</name>
    <name type="common">Acremonium chrysogenum</name>
    <dbReference type="NCBI Taxonomy" id="857340"/>
    <lineage>
        <taxon>Eukaryota</taxon>
        <taxon>Fungi</taxon>
        <taxon>Dikarya</taxon>
        <taxon>Ascomycota</taxon>
        <taxon>Pezizomycotina</taxon>
        <taxon>Sordariomycetes</taxon>
        <taxon>Hypocreomycetidae</taxon>
        <taxon>Hypocreales</taxon>
        <taxon>Bionectriaceae</taxon>
        <taxon>Hapsidospora</taxon>
    </lineage>
</organism>
<dbReference type="InterPro" id="IPR036770">
    <property type="entry name" value="Ankyrin_rpt-contain_sf"/>
</dbReference>
<feature type="domain" description="Protein kinase" evidence="4">
    <location>
        <begin position="67"/>
        <end position="385"/>
    </location>
</feature>
<dbReference type="Proteomes" id="UP000029964">
    <property type="component" value="Unassembled WGS sequence"/>
</dbReference>
<keyword evidence="2 3" id="KW-0040">ANK repeat</keyword>
<dbReference type="InterPro" id="IPR000719">
    <property type="entry name" value="Prot_kinase_dom"/>
</dbReference>
<evidence type="ECO:0000313" key="5">
    <source>
        <dbReference type="EMBL" id="KFH42040.1"/>
    </source>
</evidence>
<dbReference type="PROSITE" id="PS50011">
    <property type="entry name" value="PROTEIN_KINASE_DOM"/>
    <property type="match status" value="1"/>
</dbReference>
<dbReference type="CDD" id="cd00180">
    <property type="entry name" value="PKc"/>
    <property type="match status" value="1"/>
</dbReference>
<dbReference type="InterPro" id="IPR011009">
    <property type="entry name" value="Kinase-like_dom_sf"/>
</dbReference>
<reference evidence="6" key="1">
    <citation type="journal article" date="2014" name="Genome Announc.">
        <title>Genome sequence and annotation of Acremonium chrysogenum, producer of the beta-lactam antibiotic cephalosporin C.</title>
        <authorList>
            <person name="Terfehr D."/>
            <person name="Dahlmann T.A."/>
            <person name="Specht T."/>
            <person name="Zadra I."/>
            <person name="Kuernsteiner H."/>
            <person name="Kueck U."/>
        </authorList>
    </citation>
    <scope>NUCLEOTIDE SEQUENCE [LARGE SCALE GENOMIC DNA]</scope>
    <source>
        <strain evidence="6">ATCC 11550 / CBS 779.69 / DSM 880 / IAM 14645 / JCM 23072 / IMI 49137</strain>
    </source>
</reference>
<keyword evidence="1" id="KW-0677">Repeat</keyword>
<evidence type="ECO:0000259" key="4">
    <source>
        <dbReference type="PROSITE" id="PS50011"/>
    </source>
</evidence>
<dbReference type="EMBL" id="JPKY01000106">
    <property type="protein sequence ID" value="KFH42040.1"/>
    <property type="molecule type" value="Genomic_DNA"/>
</dbReference>
<dbReference type="Gene3D" id="1.10.510.10">
    <property type="entry name" value="Transferase(Phosphotransferase) domain 1"/>
    <property type="match status" value="2"/>
</dbReference>
<accession>A0A086SY58</accession>
<dbReference type="PANTHER" id="PTHR24198">
    <property type="entry name" value="ANKYRIN REPEAT AND PROTEIN KINASE DOMAIN-CONTAINING PROTEIN"/>
    <property type="match status" value="1"/>
</dbReference>
<dbReference type="GO" id="GO:0005524">
    <property type="term" value="F:ATP binding"/>
    <property type="evidence" value="ECO:0007669"/>
    <property type="project" value="InterPro"/>
</dbReference>
<feature type="repeat" description="ANK" evidence="3">
    <location>
        <begin position="1022"/>
        <end position="1054"/>
    </location>
</feature>
<dbReference type="PANTHER" id="PTHR24198:SF165">
    <property type="entry name" value="ANKYRIN REPEAT-CONTAINING PROTEIN-RELATED"/>
    <property type="match status" value="1"/>
</dbReference>
<dbReference type="InterPro" id="IPR002110">
    <property type="entry name" value="Ankyrin_rpt"/>
</dbReference>
<dbReference type="SMART" id="SM00220">
    <property type="entry name" value="S_TKc"/>
    <property type="match status" value="1"/>
</dbReference>
<dbReference type="SUPFAM" id="SSF48403">
    <property type="entry name" value="Ankyrin repeat"/>
    <property type="match status" value="1"/>
</dbReference>
<dbReference type="InterPro" id="IPR008271">
    <property type="entry name" value="Ser/Thr_kinase_AS"/>
</dbReference>
<dbReference type="OrthoDB" id="2687876at2759"/>
<protein>
    <submittedName>
        <fullName evidence="5">Ankyrin-like protein</fullName>
    </submittedName>
</protein>
<dbReference type="Pfam" id="PF00069">
    <property type="entry name" value="Pkinase"/>
    <property type="match status" value="1"/>
</dbReference>
<gene>
    <name evidence="5" type="ORF">ACRE_072430</name>
</gene>
<evidence type="ECO:0000256" key="3">
    <source>
        <dbReference type="PROSITE-ProRule" id="PRU00023"/>
    </source>
</evidence>
<dbReference type="SUPFAM" id="SSF56112">
    <property type="entry name" value="Protein kinase-like (PK-like)"/>
    <property type="match status" value="2"/>
</dbReference>